<dbReference type="GO" id="GO:0050660">
    <property type="term" value="F:flavin adenine dinucleotide binding"/>
    <property type="evidence" value="ECO:0007669"/>
    <property type="project" value="TreeGrafter"/>
</dbReference>
<dbReference type="RefSeq" id="WP_075079296.1">
    <property type="nucleotide sequence ID" value="NZ_BDCO01000002.1"/>
</dbReference>
<dbReference type="Gene3D" id="3.30.390.30">
    <property type="match status" value="1"/>
</dbReference>
<evidence type="ECO:0000256" key="6">
    <source>
        <dbReference type="ARBA" id="ARBA00023157"/>
    </source>
</evidence>
<evidence type="ECO:0000313" key="14">
    <source>
        <dbReference type="EMBL" id="GAT33575.1"/>
    </source>
</evidence>
<accession>A0A146G784</accession>
<name>A0A146G784_TERSA</name>
<dbReference type="AlphaFoldDB" id="A0A146G784"/>
<feature type="binding site" evidence="9">
    <location>
        <begin position="180"/>
        <end position="187"/>
    </location>
    <ligand>
        <name>NAD(+)</name>
        <dbReference type="ChEBI" id="CHEBI:57540"/>
    </ligand>
</feature>
<evidence type="ECO:0000256" key="8">
    <source>
        <dbReference type="PIRSR" id="PIRSR000350-2"/>
    </source>
</evidence>
<dbReference type="SUPFAM" id="SSF55424">
    <property type="entry name" value="FAD/NAD-linked reductases, dimerisation (C-terminal) domain"/>
    <property type="match status" value="1"/>
</dbReference>
<comment type="caution">
    <text evidence="14">The sequence shown here is derived from an EMBL/GenBank/DDBJ whole genome shotgun (WGS) entry which is preliminary data.</text>
</comment>
<evidence type="ECO:0000256" key="9">
    <source>
        <dbReference type="PIRSR" id="PIRSR000350-3"/>
    </source>
</evidence>
<keyword evidence="2 11" id="KW-0285">Flavoprotein</keyword>
<evidence type="ECO:0000259" key="12">
    <source>
        <dbReference type="Pfam" id="PF02852"/>
    </source>
</evidence>
<evidence type="ECO:0000256" key="4">
    <source>
        <dbReference type="ARBA" id="ARBA00022857"/>
    </source>
</evidence>
<feature type="binding site" evidence="9">
    <location>
        <position position="270"/>
    </location>
    <ligand>
        <name>NAD(+)</name>
        <dbReference type="ChEBI" id="CHEBI:57540"/>
    </ligand>
</feature>
<evidence type="ECO:0000256" key="10">
    <source>
        <dbReference type="PIRSR" id="PIRSR000350-4"/>
    </source>
</evidence>
<dbReference type="InterPro" id="IPR012999">
    <property type="entry name" value="Pyr_OxRdtase_I_AS"/>
</dbReference>
<dbReference type="PANTHER" id="PTHR43014">
    <property type="entry name" value="MERCURIC REDUCTASE"/>
    <property type="match status" value="1"/>
</dbReference>
<evidence type="ECO:0000256" key="2">
    <source>
        <dbReference type="ARBA" id="ARBA00022630"/>
    </source>
</evidence>
<feature type="active site" description="Proton acceptor" evidence="8">
    <location>
        <position position="448"/>
    </location>
</feature>
<evidence type="ECO:0000256" key="7">
    <source>
        <dbReference type="ARBA" id="ARBA00023284"/>
    </source>
</evidence>
<dbReference type="InterPro" id="IPR036188">
    <property type="entry name" value="FAD/NAD-bd_sf"/>
</dbReference>
<sequence length="470" mass="50258">MSDYDFAVIGGGSAGYAAARTAASLGLKTIVLDGGKEVGGLCILRGCMPSKSLIESANRFRAFGQAREFGLRVTDFSYDATEIIARKRRLIGEFADYRREQLETGKFEFVRGKASFLDANTLHVDLLDGTTRTITTRSAIVATGSVVNVPSVPGLAESGAWTSDDVLELTTIPPSLIVLGAGPVALEMAHYFASLGTKVTIIQRSAQLLTGVDPDVAKELEHALSDRGLEIHTGTTLVKIEREGDLRRITFEKNGATHTVEAPALLNALGRRPHLAHLGLDKAGILVEGSHIAASATQQTSQPHIFAAGDCCGPYEVVHIAIEQAELAARNAAKVLAGSDLLEKIDYRLKLYAVFTEPQVAAVGLSEAEAAAKGVEYLTASYPFNDHGKSLIMDELHGFVKLIVEKHSREIIGASVVGPHASDLIEEVVVAMRFRSTAGQFALIPHYHPTLCEIWTYPASDLAEDASVGS</sequence>
<keyword evidence="6" id="KW-1015">Disulfide bond</keyword>
<evidence type="ECO:0000256" key="1">
    <source>
        <dbReference type="ARBA" id="ARBA00007532"/>
    </source>
</evidence>
<feature type="domain" description="Pyridine nucleotide-disulphide oxidoreductase dimerisation" evidence="12">
    <location>
        <begin position="353"/>
        <end position="455"/>
    </location>
</feature>
<keyword evidence="9" id="KW-0547">Nucleotide-binding</keyword>
<feature type="disulfide bond" description="Redox-active" evidence="10">
    <location>
        <begin position="42"/>
        <end position="47"/>
    </location>
</feature>
<keyword evidence="3 9" id="KW-0274">FAD</keyword>
<feature type="binding site" evidence="9">
    <location>
        <position position="310"/>
    </location>
    <ligand>
        <name>FAD</name>
        <dbReference type="ChEBI" id="CHEBI:57692"/>
    </ligand>
</feature>
<dbReference type="PRINTS" id="PR00368">
    <property type="entry name" value="FADPNR"/>
</dbReference>
<dbReference type="InterPro" id="IPR001100">
    <property type="entry name" value="Pyr_nuc-diS_OxRdtase"/>
</dbReference>
<keyword evidence="5 11" id="KW-0560">Oxidoreductase</keyword>
<dbReference type="Proteomes" id="UP000076023">
    <property type="component" value="Unassembled WGS sequence"/>
</dbReference>
<dbReference type="Pfam" id="PF07992">
    <property type="entry name" value="Pyr_redox_2"/>
    <property type="match status" value="1"/>
</dbReference>
<keyword evidence="14" id="KW-0670">Pyruvate</keyword>
<gene>
    <name evidence="14" type="ORF">TSACC_21992</name>
</gene>
<evidence type="ECO:0000256" key="11">
    <source>
        <dbReference type="RuleBase" id="RU003691"/>
    </source>
</evidence>
<keyword evidence="4" id="KW-0521">NADP</keyword>
<dbReference type="FunFam" id="3.30.390.30:FF:000001">
    <property type="entry name" value="Dihydrolipoyl dehydrogenase"/>
    <property type="match status" value="1"/>
</dbReference>
<dbReference type="Pfam" id="PF02852">
    <property type="entry name" value="Pyr_redox_dim"/>
    <property type="match status" value="1"/>
</dbReference>
<keyword evidence="15" id="KW-1185">Reference proteome</keyword>
<comment type="cofactor">
    <cofactor evidence="9">
        <name>FAD</name>
        <dbReference type="ChEBI" id="CHEBI:57692"/>
    </cofactor>
    <text evidence="9">Binds 1 FAD per subunit.</text>
</comment>
<feature type="domain" description="FAD/NAD(P)-binding" evidence="13">
    <location>
        <begin position="4"/>
        <end position="325"/>
    </location>
</feature>
<feature type="binding site" evidence="9">
    <location>
        <position position="51"/>
    </location>
    <ligand>
        <name>FAD</name>
        <dbReference type="ChEBI" id="CHEBI:57692"/>
    </ligand>
</feature>
<dbReference type="PIRSF" id="PIRSF000350">
    <property type="entry name" value="Mercury_reductase_MerA"/>
    <property type="match status" value="1"/>
</dbReference>
<dbReference type="PANTHER" id="PTHR43014:SF4">
    <property type="entry name" value="PYRIDINE NUCLEOTIDE-DISULFIDE OXIDOREDUCTASE RCLA-RELATED"/>
    <property type="match status" value="1"/>
</dbReference>
<evidence type="ECO:0000313" key="15">
    <source>
        <dbReference type="Proteomes" id="UP000076023"/>
    </source>
</evidence>
<dbReference type="InterPro" id="IPR016156">
    <property type="entry name" value="FAD/NAD-linked_Rdtase_dimer_sf"/>
</dbReference>
<dbReference type="EMBL" id="BDCO01000002">
    <property type="protein sequence ID" value="GAT33575.1"/>
    <property type="molecule type" value="Genomic_DNA"/>
</dbReference>
<evidence type="ECO:0000256" key="3">
    <source>
        <dbReference type="ARBA" id="ARBA00022827"/>
    </source>
</evidence>
<dbReference type="InParanoid" id="A0A146G784"/>
<dbReference type="InterPro" id="IPR023753">
    <property type="entry name" value="FAD/NAD-binding_dom"/>
</dbReference>
<keyword evidence="9" id="KW-0520">NAD</keyword>
<keyword evidence="7 11" id="KW-0676">Redox-active center</keyword>
<comment type="similarity">
    <text evidence="1 11">Belongs to the class-I pyridine nucleotide-disulfide oxidoreductase family.</text>
</comment>
<proteinExistence type="inferred from homology"/>
<dbReference type="PROSITE" id="PS00076">
    <property type="entry name" value="PYRIDINE_REDOX_1"/>
    <property type="match status" value="1"/>
</dbReference>
<evidence type="ECO:0000256" key="5">
    <source>
        <dbReference type="ARBA" id="ARBA00023002"/>
    </source>
</evidence>
<reference evidence="15" key="1">
    <citation type="journal article" date="2017" name="Genome Announc.">
        <title>Draft Genome Sequence of Terrimicrobium sacchariphilum NM-5T, a Facultative Anaerobic Soil Bacterium of the Class Spartobacteria.</title>
        <authorList>
            <person name="Qiu Y.L."/>
            <person name="Tourlousse D.M."/>
            <person name="Matsuura N."/>
            <person name="Ohashi A."/>
            <person name="Sekiguchi Y."/>
        </authorList>
    </citation>
    <scope>NUCLEOTIDE SEQUENCE [LARGE SCALE GENOMIC DNA]</scope>
    <source>
        <strain evidence="15">NM-5</strain>
    </source>
</reference>
<evidence type="ECO:0000259" key="13">
    <source>
        <dbReference type="Pfam" id="PF07992"/>
    </source>
</evidence>
<dbReference type="GO" id="GO:0003955">
    <property type="term" value="F:NAD(P)H dehydrogenase (quinone) activity"/>
    <property type="evidence" value="ECO:0007669"/>
    <property type="project" value="TreeGrafter"/>
</dbReference>
<dbReference type="SUPFAM" id="SSF51905">
    <property type="entry name" value="FAD/NAD(P)-binding domain"/>
    <property type="match status" value="1"/>
</dbReference>
<dbReference type="Gene3D" id="3.50.50.60">
    <property type="entry name" value="FAD/NAD(P)-binding domain"/>
    <property type="match status" value="2"/>
</dbReference>
<dbReference type="GO" id="GO:0016668">
    <property type="term" value="F:oxidoreductase activity, acting on a sulfur group of donors, NAD(P) as acceptor"/>
    <property type="evidence" value="ECO:0007669"/>
    <property type="project" value="InterPro"/>
</dbReference>
<dbReference type="PRINTS" id="PR00411">
    <property type="entry name" value="PNDRDTASEI"/>
</dbReference>
<dbReference type="InterPro" id="IPR004099">
    <property type="entry name" value="Pyr_nucl-diS_OxRdtase_dimer"/>
</dbReference>
<dbReference type="STRING" id="690879.TSACC_21992"/>
<protein>
    <submittedName>
        <fullName evidence="14">Pyruvate/2-oxoglutarate dehydrogenase complex</fullName>
    </submittedName>
</protein>
<feature type="binding site" evidence="9">
    <location>
        <begin position="143"/>
        <end position="145"/>
    </location>
    <ligand>
        <name>FAD</name>
        <dbReference type="ChEBI" id="CHEBI:57692"/>
    </ligand>
</feature>
<organism evidence="14 15">
    <name type="scientific">Terrimicrobium sacchariphilum</name>
    <dbReference type="NCBI Taxonomy" id="690879"/>
    <lineage>
        <taxon>Bacteria</taxon>
        <taxon>Pseudomonadati</taxon>
        <taxon>Verrucomicrobiota</taxon>
        <taxon>Terrimicrobiia</taxon>
        <taxon>Terrimicrobiales</taxon>
        <taxon>Terrimicrobiaceae</taxon>
        <taxon>Terrimicrobium</taxon>
    </lineage>
</organism>